<dbReference type="PANTHER" id="PTHR42867">
    <property type="entry name" value="MEMBRANE PROTEIN-RELATED"/>
    <property type="match status" value="1"/>
</dbReference>
<evidence type="ECO:0000313" key="2">
    <source>
        <dbReference type="EMBL" id="MBP2027997.1"/>
    </source>
</evidence>
<dbReference type="Pfam" id="PF07136">
    <property type="entry name" value="DUF1385"/>
    <property type="match status" value="1"/>
</dbReference>
<name>A0ABS4KJN8_9FIRM</name>
<feature type="transmembrane region" description="Helical" evidence="1">
    <location>
        <begin position="202"/>
        <end position="221"/>
    </location>
</feature>
<accession>A0ABS4KJN8</accession>
<protein>
    <submittedName>
        <fullName evidence="2">Uncharacterized protein YqhQ</fullName>
    </submittedName>
</protein>
<sequence length="334" mass="37081">MRKLSVGGQALIEGVMMKSEEKKAIAIRKSNGEIVLKTENIKSAGNKLRKVPFVRGVFMLIDSMVQGSKDINYSASFFEEEEEVDGFFENLMTKIFKENADKVATVISMVIAVALALGLFVILPSFVVSFSESDTGALKSLKEGIIKVGFFVAYIYLISLLSDIKRVFQYHGAEHKSIQAYERDLELTVENVKKMPRLHPRCGTNFIFVVLMVSTFIFSFISTESILLRSLLKVIMLPIVSGISYEIIKLAGKGNDPFTKALVFPGLMLQKITTKEPDERQIEVAIASLKGALGINETKEDMKEDAQEVFLLNQDILEREKTFAAAIANNGAGE</sequence>
<feature type="transmembrane region" description="Helical" evidence="1">
    <location>
        <begin position="103"/>
        <end position="124"/>
    </location>
</feature>
<proteinExistence type="predicted"/>
<keyword evidence="1" id="KW-0472">Membrane</keyword>
<keyword evidence="1" id="KW-1133">Transmembrane helix</keyword>
<reference evidence="2 3" key="1">
    <citation type="submission" date="2021-03" db="EMBL/GenBank/DDBJ databases">
        <title>Genomic Encyclopedia of Type Strains, Phase IV (KMG-IV): sequencing the most valuable type-strain genomes for metagenomic binning, comparative biology and taxonomic classification.</title>
        <authorList>
            <person name="Goeker M."/>
        </authorList>
    </citation>
    <scope>NUCLEOTIDE SEQUENCE [LARGE SCALE GENOMIC DNA]</scope>
    <source>
        <strain evidence="2 3">DSM 27512</strain>
    </source>
</reference>
<dbReference type="Proteomes" id="UP001314903">
    <property type="component" value="Unassembled WGS sequence"/>
</dbReference>
<feature type="transmembrane region" description="Helical" evidence="1">
    <location>
        <begin position="144"/>
        <end position="161"/>
    </location>
</feature>
<dbReference type="InterPro" id="IPR010787">
    <property type="entry name" value="DUF1385"/>
</dbReference>
<dbReference type="PANTHER" id="PTHR42867:SF1">
    <property type="entry name" value="MEMBRANE PROTEIN-RELATED"/>
    <property type="match status" value="1"/>
</dbReference>
<evidence type="ECO:0000256" key="1">
    <source>
        <dbReference type="SAM" id="Phobius"/>
    </source>
</evidence>
<keyword evidence="3" id="KW-1185">Reference proteome</keyword>
<gene>
    <name evidence="2" type="ORF">J2Z35_001796</name>
</gene>
<dbReference type="EMBL" id="JAGGLI010000019">
    <property type="protein sequence ID" value="MBP2027997.1"/>
    <property type="molecule type" value="Genomic_DNA"/>
</dbReference>
<comment type="caution">
    <text evidence="2">The sequence shown here is derived from an EMBL/GenBank/DDBJ whole genome shotgun (WGS) entry which is preliminary data.</text>
</comment>
<organism evidence="2 3">
    <name type="scientific">Acetoanaerobium pronyense</name>
    <dbReference type="NCBI Taxonomy" id="1482736"/>
    <lineage>
        <taxon>Bacteria</taxon>
        <taxon>Bacillati</taxon>
        <taxon>Bacillota</taxon>
        <taxon>Clostridia</taxon>
        <taxon>Peptostreptococcales</taxon>
        <taxon>Filifactoraceae</taxon>
        <taxon>Acetoanaerobium</taxon>
    </lineage>
</organism>
<evidence type="ECO:0000313" key="3">
    <source>
        <dbReference type="Proteomes" id="UP001314903"/>
    </source>
</evidence>
<dbReference type="RefSeq" id="WP_209661056.1">
    <property type="nucleotide sequence ID" value="NZ_JAGGLI010000019.1"/>
</dbReference>
<keyword evidence="1" id="KW-0812">Transmembrane</keyword>